<accession>A0A067QSF5</accession>
<dbReference type="OrthoDB" id="10003593at2759"/>
<organism evidence="13 14">
    <name type="scientific">Zootermopsis nevadensis</name>
    <name type="common">Dampwood termite</name>
    <dbReference type="NCBI Taxonomy" id="136037"/>
    <lineage>
        <taxon>Eukaryota</taxon>
        <taxon>Metazoa</taxon>
        <taxon>Ecdysozoa</taxon>
        <taxon>Arthropoda</taxon>
        <taxon>Hexapoda</taxon>
        <taxon>Insecta</taxon>
        <taxon>Pterygota</taxon>
        <taxon>Neoptera</taxon>
        <taxon>Polyneoptera</taxon>
        <taxon>Dictyoptera</taxon>
        <taxon>Blattodea</taxon>
        <taxon>Blattoidea</taxon>
        <taxon>Termitoidae</taxon>
        <taxon>Termopsidae</taxon>
        <taxon>Zootermopsis</taxon>
    </lineage>
</organism>
<dbReference type="Pfam" id="PF11538">
    <property type="entry name" value="Snurportin1"/>
    <property type="match status" value="1"/>
</dbReference>
<evidence type="ECO:0000313" key="13">
    <source>
        <dbReference type="EMBL" id="KDR12791.1"/>
    </source>
</evidence>
<dbReference type="InParanoid" id="A0A067QSF5"/>
<reference evidence="13 14" key="1">
    <citation type="journal article" date="2014" name="Nat. Commun.">
        <title>Molecular traces of alternative social organization in a termite genome.</title>
        <authorList>
            <person name="Terrapon N."/>
            <person name="Li C."/>
            <person name="Robertson H.M."/>
            <person name="Ji L."/>
            <person name="Meng X."/>
            <person name="Booth W."/>
            <person name="Chen Z."/>
            <person name="Childers C.P."/>
            <person name="Glastad K.M."/>
            <person name="Gokhale K."/>
            <person name="Gowin J."/>
            <person name="Gronenberg W."/>
            <person name="Hermansen R.A."/>
            <person name="Hu H."/>
            <person name="Hunt B.G."/>
            <person name="Huylmans A.K."/>
            <person name="Khalil S.M."/>
            <person name="Mitchell R.D."/>
            <person name="Munoz-Torres M.C."/>
            <person name="Mustard J.A."/>
            <person name="Pan H."/>
            <person name="Reese J.T."/>
            <person name="Scharf M.E."/>
            <person name="Sun F."/>
            <person name="Vogel H."/>
            <person name="Xiao J."/>
            <person name="Yang W."/>
            <person name="Yang Z."/>
            <person name="Yang Z."/>
            <person name="Zhou J."/>
            <person name="Zhu J."/>
            <person name="Brent C.S."/>
            <person name="Elsik C.G."/>
            <person name="Goodisman M.A."/>
            <person name="Liberles D.A."/>
            <person name="Roe R.M."/>
            <person name="Vargo E.L."/>
            <person name="Vilcinskas A."/>
            <person name="Wang J."/>
            <person name="Bornberg-Bauer E."/>
            <person name="Korb J."/>
            <person name="Zhang G."/>
            <person name="Liebig J."/>
        </authorList>
    </citation>
    <scope>NUCLEOTIDE SEQUENCE [LARGE SCALE GENOMIC DNA]</scope>
    <source>
        <tissue evidence="13">Whole organism</tissue>
    </source>
</reference>
<feature type="region of interest" description="Disordered" evidence="10">
    <location>
        <begin position="322"/>
        <end position="351"/>
    </location>
</feature>
<keyword evidence="9" id="KW-0539">Nucleus</keyword>
<evidence type="ECO:0000259" key="12">
    <source>
        <dbReference type="Pfam" id="PF21974"/>
    </source>
</evidence>
<dbReference type="InterPro" id="IPR047857">
    <property type="entry name" value="Snurportin1_C"/>
</dbReference>
<dbReference type="OMA" id="NWYVVPC"/>
<evidence type="ECO:0000259" key="11">
    <source>
        <dbReference type="Pfam" id="PF11538"/>
    </source>
</evidence>
<evidence type="ECO:0000256" key="6">
    <source>
        <dbReference type="ARBA" id="ARBA00022448"/>
    </source>
</evidence>
<name>A0A067QSF5_ZOONE</name>
<sequence>MELTDSLNASLPVSSQSNLNSPHPRFAQYKVRNNVPDQYERRRRLLEEQKQKRCETFNASRGLIEELNDVTEEHDMEWTAVKAKPRQCRVYRGRLMLSEWLVHVPEDLAELWYLVPCPEGRRTLVVATGGNTRAYSKSGYHLATFQSILPGGNHDDFKGYTILDCIWNVANYSYYVLDVLAWSNQPMLDCETEFRFYWLKSKMEETSCLSRRSNDNAFPFVSLPYHHCNVSIMTNIMATEHLFGQDGPALDGLLFYHSQTHYIPGNTPLVGWLKPHMMPVVLNVPVAPVYLQKMESNKRSEKKKNRRYCKSKDVVGCHDSMAEMETNILDDTQDSNSESHVEEMESEDKTE</sequence>
<evidence type="ECO:0000256" key="5">
    <source>
        <dbReference type="ARBA" id="ARBA00016034"/>
    </source>
</evidence>
<keyword evidence="7" id="KW-0963">Cytoplasm</keyword>
<dbReference type="AlphaFoldDB" id="A0A067QSF5"/>
<comment type="similarity">
    <text evidence="4">Belongs to the snurportin family.</text>
</comment>
<feature type="domain" description="Snurportin-1 m3G cap-binding" evidence="12">
    <location>
        <begin position="94"/>
        <end position="275"/>
    </location>
</feature>
<feature type="region of interest" description="Disordered" evidence="10">
    <location>
        <begin position="1"/>
        <end position="25"/>
    </location>
</feature>
<dbReference type="GO" id="GO:0061015">
    <property type="term" value="P:snRNA import into nucleus"/>
    <property type="evidence" value="ECO:0007669"/>
    <property type="project" value="InterPro"/>
</dbReference>
<keyword evidence="8" id="KW-0694">RNA-binding</keyword>
<dbReference type="InterPro" id="IPR017336">
    <property type="entry name" value="Snurportin-1"/>
</dbReference>
<dbReference type="SUPFAM" id="SSF56091">
    <property type="entry name" value="DNA ligase/mRNA capping enzyme, catalytic domain"/>
    <property type="match status" value="1"/>
</dbReference>
<evidence type="ECO:0000256" key="4">
    <source>
        <dbReference type="ARBA" id="ARBA00007540"/>
    </source>
</evidence>
<dbReference type="Gene3D" id="3.30.470.30">
    <property type="entry name" value="DNA ligase/mRNA capping enzyme"/>
    <property type="match status" value="1"/>
</dbReference>
<evidence type="ECO:0000256" key="7">
    <source>
        <dbReference type="ARBA" id="ARBA00022490"/>
    </source>
</evidence>
<protein>
    <recommendedName>
        <fullName evidence="5">Snurportin-1</fullName>
    </recommendedName>
</protein>
<feature type="compositionally biased region" description="Basic and acidic residues" evidence="10">
    <location>
        <begin position="337"/>
        <end position="351"/>
    </location>
</feature>
<evidence type="ECO:0000256" key="10">
    <source>
        <dbReference type="SAM" id="MobiDB-lite"/>
    </source>
</evidence>
<evidence type="ECO:0000256" key="1">
    <source>
        <dbReference type="ARBA" id="ARBA00003975"/>
    </source>
</evidence>
<dbReference type="InterPro" id="IPR024721">
    <property type="entry name" value="Snurportin-1_N"/>
</dbReference>
<keyword evidence="6" id="KW-0813">Transport</keyword>
<dbReference type="GO" id="GO:0003723">
    <property type="term" value="F:RNA binding"/>
    <property type="evidence" value="ECO:0007669"/>
    <property type="project" value="UniProtKB-KW"/>
</dbReference>
<gene>
    <name evidence="13" type="ORF">L798_13368</name>
</gene>
<dbReference type="STRING" id="136037.A0A067QSF5"/>
<dbReference type="PANTHER" id="PTHR13403:SF6">
    <property type="entry name" value="SNURPORTIN-1"/>
    <property type="match status" value="1"/>
</dbReference>
<dbReference type="eggNOG" id="KOG3132">
    <property type="taxonomic scope" value="Eukaryota"/>
</dbReference>
<dbReference type="FunCoup" id="A0A067QSF5">
    <property type="interactions" value="806"/>
</dbReference>
<dbReference type="Pfam" id="PF21974">
    <property type="entry name" value="SPN1_m3Gcap_bd"/>
    <property type="match status" value="1"/>
</dbReference>
<comment type="function">
    <text evidence="1">Functions as an U snRNP-specific nuclear import adapter. Involved in the trimethylguanosine (m3G)-cap-dependent nuclear import of U snRNPs. Binds specifically to the terminal m3G-cap U snRNAs.</text>
</comment>
<evidence type="ECO:0000256" key="3">
    <source>
        <dbReference type="ARBA" id="ARBA00004496"/>
    </source>
</evidence>
<feature type="domain" description="Snurportin-1 N-terminal" evidence="11">
    <location>
        <begin position="23"/>
        <end position="61"/>
    </location>
</feature>
<evidence type="ECO:0000256" key="9">
    <source>
        <dbReference type="ARBA" id="ARBA00023242"/>
    </source>
</evidence>
<comment type="subcellular location">
    <subcellularLocation>
        <location evidence="3">Cytoplasm</location>
    </subcellularLocation>
    <subcellularLocation>
        <location evidence="2">Nucleus</location>
    </subcellularLocation>
</comment>
<dbReference type="EMBL" id="KK852989">
    <property type="protein sequence ID" value="KDR12791.1"/>
    <property type="molecule type" value="Genomic_DNA"/>
</dbReference>
<feature type="compositionally biased region" description="Polar residues" evidence="10">
    <location>
        <begin position="1"/>
        <end position="21"/>
    </location>
</feature>
<evidence type="ECO:0000256" key="8">
    <source>
        <dbReference type="ARBA" id="ARBA00022884"/>
    </source>
</evidence>
<dbReference type="Proteomes" id="UP000027135">
    <property type="component" value="Unassembled WGS sequence"/>
</dbReference>
<dbReference type="GO" id="GO:0005634">
    <property type="term" value="C:nucleus"/>
    <property type="evidence" value="ECO:0007669"/>
    <property type="project" value="UniProtKB-SubCell"/>
</dbReference>
<evidence type="ECO:0000256" key="2">
    <source>
        <dbReference type="ARBA" id="ARBA00004123"/>
    </source>
</evidence>
<dbReference type="GO" id="GO:0005737">
    <property type="term" value="C:cytoplasm"/>
    <property type="evidence" value="ECO:0007669"/>
    <property type="project" value="UniProtKB-SubCell"/>
</dbReference>
<dbReference type="CDD" id="cd09232">
    <property type="entry name" value="Snurportin-1_C"/>
    <property type="match status" value="1"/>
</dbReference>
<keyword evidence="14" id="KW-1185">Reference proteome</keyword>
<proteinExistence type="inferred from homology"/>
<dbReference type="PANTHER" id="PTHR13403">
    <property type="entry name" value="SNURPORTIN1 RNUT1 PROTEIN RNA, U TRANSPORTER 1"/>
    <property type="match status" value="1"/>
</dbReference>
<evidence type="ECO:0000313" key="14">
    <source>
        <dbReference type="Proteomes" id="UP000027135"/>
    </source>
</evidence>